<name>A0AAV2K908_KNICA</name>
<gene>
    <name evidence="1" type="ORF">KC01_LOCUS15725</name>
</gene>
<dbReference type="Proteomes" id="UP001497482">
    <property type="component" value="Chromosome 17"/>
</dbReference>
<evidence type="ECO:0000313" key="1">
    <source>
        <dbReference type="EMBL" id="CAL1585505.1"/>
    </source>
</evidence>
<reference evidence="1 2" key="1">
    <citation type="submission" date="2024-04" db="EMBL/GenBank/DDBJ databases">
        <authorList>
            <person name="Waldvogel A.-M."/>
            <person name="Schoenle A."/>
        </authorList>
    </citation>
    <scope>NUCLEOTIDE SEQUENCE [LARGE SCALE GENOMIC DNA]</scope>
</reference>
<evidence type="ECO:0000313" key="2">
    <source>
        <dbReference type="Proteomes" id="UP001497482"/>
    </source>
</evidence>
<protein>
    <submittedName>
        <fullName evidence="1">Uncharacterized protein</fullName>
    </submittedName>
</protein>
<keyword evidence="2" id="KW-1185">Reference proteome</keyword>
<organism evidence="1 2">
    <name type="scientific">Knipowitschia caucasica</name>
    <name type="common">Caucasian dwarf goby</name>
    <name type="synonym">Pomatoschistus caucasicus</name>
    <dbReference type="NCBI Taxonomy" id="637954"/>
    <lineage>
        <taxon>Eukaryota</taxon>
        <taxon>Metazoa</taxon>
        <taxon>Chordata</taxon>
        <taxon>Craniata</taxon>
        <taxon>Vertebrata</taxon>
        <taxon>Euteleostomi</taxon>
        <taxon>Actinopterygii</taxon>
        <taxon>Neopterygii</taxon>
        <taxon>Teleostei</taxon>
        <taxon>Neoteleostei</taxon>
        <taxon>Acanthomorphata</taxon>
        <taxon>Gobiaria</taxon>
        <taxon>Gobiiformes</taxon>
        <taxon>Gobioidei</taxon>
        <taxon>Gobiidae</taxon>
        <taxon>Gobiinae</taxon>
        <taxon>Knipowitschia</taxon>
    </lineage>
</organism>
<proteinExistence type="predicted"/>
<dbReference type="EMBL" id="OZ035839">
    <property type="protein sequence ID" value="CAL1585505.1"/>
    <property type="molecule type" value="Genomic_DNA"/>
</dbReference>
<sequence>MAAVRVEASELPPLLLVQTRRLEGGPRAVEVDEVRRFSVVQLLVVLARVQRDWWCRGVYWWFAEKYGDANSVPAGAGYVRGEEDE</sequence>
<accession>A0AAV2K908</accession>
<dbReference type="AlphaFoldDB" id="A0AAV2K908"/>